<dbReference type="AlphaFoldDB" id="A0A0D7BB44"/>
<dbReference type="Proteomes" id="UP000054007">
    <property type="component" value="Unassembled WGS sequence"/>
</dbReference>
<accession>A0A0D7BB44</accession>
<proteinExistence type="predicted"/>
<gene>
    <name evidence="2" type="ORF">CYLTODRAFT_490668</name>
</gene>
<dbReference type="OrthoDB" id="2940614at2759"/>
<organism evidence="2 3">
    <name type="scientific">Cylindrobasidium torrendii FP15055 ss-10</name>
    <dbReference type="NCBI Taxonomy" id="1314674"/>
    <lineage>
        <taxon>Eukaryota</taxon>
        <taxon>Fungi</taxon>
        <taxon>Dikarya</taxon>
        <taxon>Basidiomycota</taxon>
        <taxon>Agaricomycotina</taxon>
        <taxon>Agaricomycetes</taxon>
        <taxon>Agaricomycetidae</taxon>
        <taxon>Agaricales</taxon>
        <taxon>Marasmiineae</taxon>
        <taxon>Physalacriaceae</taxon>
        <taxon>Cylindrobasidium</taxon>
    </lineage>
</organism>
<keyword evidence="3" id="KW-1185">Reference proteome</keyword>
<dbReference type="EMBL" id="KN880527">
    <property type="protein sequence ID" value="KIY67394.1"/>
    <property type="molecule type" value="Genomic_DNA"/>
</dbReference>
<reference evidence="2 3" key="1">
    <citation type="journal article" date="2015" name="Fungal Genet. Biol.">
        <title>Evolution of novel wood decay mechanisms in Agaricales revealed by the genome sequences of Fistulina hepatica and Cylindrobasidium torrendii.</title>
        <authorList>
            <person name="Floudas D."/>
            <person name="Held B.W."/>
            <person name="Riley R."/>
            <person name="Nagy L.G."/>
            <person name="Koehler G."/>
            <person name="Ransdell A.S."/>
            <person name="Younus H."/>
            <person name="Chow J."/>
            <person name="Chiniquy J."/>
            <person name="Lipzen A."/>
            <person name="Tritt A."/>
            <person name="Sun H."/>
            <person name="Haridas S."/>
            <person name="LaButti K."/>
            <person name="Ohm R.A."/>
            <person name="Kues U."/>
            <person name="Blanchette R.A."/>
            <person name="Grigoriev I.V."/>
            <person name="Minto R.E."/>
            <person name="Hibbett D.S."/>
        </authorList>
    </citation>
    <scope>NUCLEOTIDE SEQUENCE [LARGE SCALE GENOMIC DNA]</scope>
    <source>
        <strain evidence="2 3">FP15055 ss-10</strain>
    </source>
</reference>
<keyword evidence="1" id="KW-1133">Transmembrane helix</keyword>
<evidence type="ECO:0000313" key="3">
    <source>
        <dbReference type="Proteomes" id="UP000054007"/>
    </source>
</evidence>
<protein>
    <submittedName>
        <fullName evidence="2">Uncharacterized protein</fullName>
    </submittedName>
</protein>
<feature type="transmembrane region" description="Helical" evidence="1">
    <location>
        <begin position="12"/>
        <end position="29"/>
    </location>
</feature>
<evidence type="ECO:0000313" key="2">
    <source>
        <dbReference type="EMBL" id="KIY67394.1"/>
    </source>
</evidence>
<sequence length="62" mass="7260">MYYTWLARRNTILLWCSVQAGFATFVMTHNPSLHPKFMPNWSQFSYLRQQALATQRTLAGAH</sequence>
<keyword evidence="1" id="KW-0472">Membrane</keyword>
<evidence type="ECO:0000256" key="1">
    <source>
        <dbReference type="SAM" id="Phobius"/>
    </source>
</evidence>
<name>A0A0D7BB44_9AGAR</name>
<keyword evidence="1" id="KW-0812">Transmembrane</keyword>